<dbReference type="SUPFAM" id="SSF52058">
    <property type="entry name" value="L domain-like"/>
    <property type="match status" value="1"/>
</dbReference>
<proteinExistence type="predicted"/>
<organism evidence="14 15">
    <name type="scientific">Ceutorhynchus assimilis</name>
    <name type="common">cabbage seed weevil</name>
    <dbReference type="NCBI Taxonomy" id="467358"/>
    <lineage>
        <taxon>Eukaryota</taxon>
        <taxon>Metazoa</taxon>
        <taxon>Ecdysozoa</taxon>
        <taxon>Arthropoda</taxon>
        <taxon>Hexapoda</taxon>
        <taxon>Insecta</taxon>
        <taxon>Pterygota</taxon>
        <taxon>Neoptera</taxon>
        <taxon>Endopterygota</taxon>
        <taxon>Coleoptera</taxon>
        <taxon>Polyphaga</taxon>
        <taxon>Cucujiformia</taxon>
        <taxon>Curculionidae</taxon>
        <taxon>Ceutorhynchinae</taxon>
        <taxon>Ceutorhynchus</taxon>
    </lineage>
</organism>
<dbReference type="InterPro" id="IPR003591">
    <property type="entry name" value="Leu-rich_rpt_typical-subtyp"/>
</dbReference>
<dbReference type="PANTHER" id="PTHR46473:SF23">
    <property type="entry name" value="GH08155P"/>
    <property type="match status" value="1"/>
</dbReference>
<dbReference type="AlphaFoldDB" id="A0A9N9QRX5"/>
<dbReference type="Gene3D" id="3.80.10.10">
    <property type="entry name" value="Ribonuclease Inhibitor"/>
    <property type="match status" value="2"/>
</dbReference>
<keyword evidence="8 13" id="KW-1133">Transmembrane helix</keyword>
<comment type="subcellular location">
    <subcellularLocation>
        <location evidence="1">Cell membrane</location>
        <topology evidence="1">Single-pass membrane protein</topology>
    </subcellularLocation>
</comment>
<evidence type="ECO:0000256" key="11">
    <source>
        <dbReference type="ARBA" id="ARBA00023157"/>
    </source>
</evidence>
<keyword evidence="12" id="KW-0407">Ion channel</keyword>
<keyword evidence="15" id="KW-1185">Reference proteome</keyword>
<sequence>MIDNLTDFNDRLYIEDISLAYNRIKILPKLDNIRKLNISYNRIHSINKNPSSDILQSLDLNGNNISVLTDYVFANLTNLEYLYFGHNNLTSLPLHNSHNLKHLDLSFNQIKQIPVGFFNDLNELTYLDLSDNNMILDFNVLLTLKSLQTINIRKNKVQNFDSNILLSRFKFLKSITVSDDFWNCTELTSIIYKLHLKNIKLTPGLNRNYNILGITCKKEDTIKIGRKNDVAFYPAVEKIDSILNNTTFFKYLQIVAKHISDSENKSLDFSQNDNISINKSINYGVISLNILLAMILCCLIFSTCCKFSKDKL</sequence>
<evidence type="ECO:0000256" key="5">
    <source>
        <dbReference type="ARBA" id="ARBA00022692"/>
    </source>
</evidence>
<evidence type="ECO:0000256" key="3">
    <source>
        <dbReference type="ARBA" id="ARBA00022475"/>
    </source>
</evidence>
<keyword evidence="10 13" id="KW-0472">Membrane</keyword>
<evidence type="ECO:0000256" key="13">
    <source>
        <dbReference type="SAM" id="Phobius"/>
    </source>
</evidence>
<dbReference type="SMART" id="SM00365">
    <property type="entry name" value="LRR_SD22"/>
    <property type="match status" value="3"/>
</dbReference>
<evidence type="ECO:0000256" key="12">
    <source>
        <dbReference type="ARBA" id="ARBA00023303"/>
    </source>
</evidence>
<evidence type="ECO:0000256" key="4">
    <source>
        <dbReference type="ARBA" id="ARBA00022614"/>
    </source>
</evidence>
<reference evidence="14" key="1">
    <citation type="submission" date="2022-01" db="EMBL/GenBank/DDBJ databases">
        <authorList>
            <person name="King R."/>
        </authorList>
    </citation>
    <scope>NUCLEOTIDE SEQUENCE</scope>
</reference>
<keyword evidence="4" id="KW-0433">Leucine-rich repeat</keyword>
<dbReference type="GO" id="GO:0005886">
    <property type="term" value="C:plasma membrane"/>
    <property type="evidence" value="ECO:0007669"/>
    <property type="project" value="UniProtKB-SubCell"/>
</dbReference>
<dbReference type="GO" id="GO:0034220">
    <property type="term" value="P:monoatomic ion transmembrane transport"/>
    <property type="evidence" value="ECO:0007669"/>
    <property type="project" value="UniProtKB-KW"/>
</dbReference>
<dbReference type="EMBL" id="OU892284">
    <property type="protein sequence ID" value="CAG9772842.1"/>
    <property type="molecule type" value="Genomic_DNA"/>
</dbReference>
<dbReference type="InterPro" id="IPR051432">
    <property type="entry name" value="KCNMA1_auxiliary"/>
</dbReference>
<name>A0A9N9QRX5_9CUCU</name>
<accession>A0A9N9QRX5</accession>
<dbReference type="InterPro" id="IPR032675">
    <property type="entry name" value="LRR_dom_sf"/>
</dbReference>
<evidence type="ECO:0000256" key="8">
    <source>
        <dbReference type="ARBA" id="ARBA00022989"/>
    </source>
</evidence>
<keyword evidence="11" id="KW-1015">Disulfide bond</keyword>
<gene>
    <name evidence="14" type="ORF">CEUTPL_LOCUS13244</name>
</gene>
<keyword evidence="7" id="KW-0677">Repeat</keyword>
<dbReference type="Pfam" id="PF13855">
    <property type="entry name" value="LRR_8"/>
    <property type="match status" value="1"/>
</dbReference>
<keyword evidence="3" id="KW-1003">Cell membrane</keyword>
<dbReference type="Proteomes" id="UP001152799">
    <property type="component" value="Chromosome 8"/>
</dbReference>
<evidence type="ECO:0000256" key="7">
    <source>
        <dbReference type="ARBA" id="ARBA00022737"/>
    </source>
</evidence>
<keyword evidence="5 13" id="KW-0812">Transmembrane</keyword>
<evidence type="ECO:0000313" key="15">
    <source>
        <dbReference type="Proteomes" id="UP001152799"/>
    </source>
</evidence>
<keyword evidence="6" id="KW-0732">Signal</keyword>
<dbReference type="PROSITE" id="PS51450">
    <property type="entry name" value="LRR"/>
    <property type="match status" value="4"/>
</dbReference>
<evidence type="ECO:0000256" key="2">
    <source>
        <dbReference type="ARBA" id="ARBA00022448"/>
    </source>
</evidence>
<feature type="transmembrane region" description="Helical" evidence="13">
    <location>
        <begin position="281"/>
        <end position="302"/>
    </location>
</feature>
<dbReference type="PANTHER" id="PTHR46473">
    <property type="entry name" value="GH08155P"/>
    <property type="match status" value="1"/>
</dbReference>
<keyword evidence="2" id="KW-0813">Transport</keyword>
<dbReference type="SMART" id="SM00369">
    <property type="entry name" value="LRR_TYP"/>
    <property type="match status" value="5"/>
</dbReference>
<keyword evidence="9" id="KW-0406">Ion transport</keyword>
<protein>
    <submittedName>
        <fullName evidence="14">Uncharacterized protein</fullName>
    </submittedName>
</protein>
<evidence type="ECO:0000256" key="1">
    <source>
        <dbReference type="ARBA" id="ARBA00004162"/>
    </source>
</evidence>
<evidence type="ECO:0000256" key="6">
    <source>
        <dbReference type="ARBA" id="ARBA00022729"/>
    </source>
</evidence>
<evidence type="ECO:0000313" key="14">
    <source>
        <dbReference type="EMBL" id="CAG9772842.1"/>
    </source>
</evidence>
<evidence type="ECO:0000256" key="10">
    <source>
        <dbReference type="ARBA" id="ARBA00023136"/>
    </source>
</evidence>
<evidence type="ECO:0000256" key="9">
    <source>
        <dbReference type="ARBA" id="ARBA00023065"/>
    </source>
</evidence>
<dbReference type="OrthoDB" id="8023798at2759"/>
<dbReference type="InterPro" id="IPR001611">
    <property type="entry name" value="Leu-rich_rpt"/>
</dbReference>